<dbReference type="Proteomes" id="UP000269374">
    <property type="component" value="Plasmid unnamed1"/>
</dbReference>
<evidence type="ECO:0000313" key="4">
    <source>
        <dbReference type="EMBL" id="AYG02049.1"/>
    </source>
</evidence>
<keyword evidence="5" id="KW-1185">Reference proteome</keyword>
<evidence type="ECO:0000256" key="2">
    <source>
        <dbReference type="SAM" id="Phobius"/>
    </source>
</evidence>
<accession>A0A387BLH8</accession>
<keyword evidence="4" id="KW-0614">Plasmid</keyword>
<dbReference type="EMBL" id="CP032628">
    <property type="protein sequence ID" value="AYG02049.1"/>
    <property type="molecule type" value="Genomic_DNA"/>
</dbReference>
<feature type="region of interest" description="Disordered" evidence="1">
    <location>
        <begin position="435"/>
        <end position="461"/>
    </location>
</feature>
<protein>
    <recommendedName>
        <fullName evidence="3">T-Q ester bond containing domain-containing protein</fullName>
    </recommendedName>
</protein>
<dbReference type="Pfam" id="PF18202">
    <property type="entry name" value="TQ"/>
    <property type="match status" value="1"/>
</dbReference>
<organism evidence="4 5">
    <name type="scientific">Lactococcus allomyrinae</name>
    <dbReference type="NCBI Taxonomy" id="2419773"/>
    <lineage>
        <taxon>Bacteria</taxon>
        <taxon>Bacillati</taxon>
        <taxon>Bacillota</taxon>
        <taxon>Bacilli</taxon>
        <taxon>Lactobacillales</taxon>
        <taxon>Streptococcaceae</taxon>
        <taxon>Lactococcus</taxon>
    </lineage>
</organism>
<geneLocation type="plasmid" evidence="4 5">
    <name>unnamed1</name>
</geneLocation>
<evidence type="ECO:0000313" key="5">
    <source>
        <dbReference type="Proteomes" id="UP000269374"/>
    </source>
</evidence>
<dbReference type="Gene3D" id="2.60.40.10">
    <property type="entry name" value="Immunoglobulins"/>
    <property type="match status" value="2"/>
</dbReference>
<keyword evidence="2" id="KW-0812">Transmembrane</keyword>
<keyword evidence="2" id="KW-1133">Transmembrane helix</keyword>
<feature type="compositionally biased region" description="Basic and acidic residues" evidence="1">
    <location>
        <begin position="444"/>
        <end position="458"/>
    </location>
</feature>
<dbReference type="Gene3D" id="2.60.40.3930">
    <property type="match status" value="1"/>
</dbReference>
<feature type="transmembrane region" description="Helical" evidence="2">
    <location>
        <begin position="605"/>
        <end position="624"/>
    </location>
</feature>
<dbReference type="AlphaFoldDB" id="A0A387BLH8"/>
<name>A0A387BLH8_9LACT</name>
<dbReference type="InterPro" id="IPR013783">
    <property type="entry name" value="Ig-like_fold"/>
</dbReference>
<dbReference type="OrthoDB" id="2237346at2"/>
<dbReference type="InterPro" id="IPR041100">
    <property type="entry name" value="TQ"/>
</dbReference>
<dbReference type="NCBIfam" id="NF033903">
    <property type="entry name" value="VaFE_rpt"/>
    <property type="match status" value="1"/>
</dbReference>
<evidence type="ECO:0000256" key="1">
    <source>
        <dbReference type="SAM" id="MobiDB-lite"/>
    </source>
</evidence>
<reference evidence="4 5" key="1">
    <citation type="submission" date="2018-09" db="EMBL/GenBank/DDBJ databases">
        <title>Genome sequencing of strain 1JSPR-7.</title>
        <authorList>
            <person name="Heo J."/>
            <person name="Kim S.-J."/>
            <person name="Kwon S.-W."/>
        </authorList>
    </citation>
    <scope>NUCLEOTIDE SEQUENCE [LARGE SCALE GENOMIC DNA]</scope>
    <source>
        <strain evidence="4 5">1JSPR-7</strain>
        <plasmid evidence="4 5">unnamed1</plasmid>
    </source>
</reference>
<feature type="domain" description="T-Q ester bond containing" evidence="3">
    <location>
        <begin position="299"/>
        <end position="423"/>
    </location>
</feature>
<evidence type="ECO:0000259" key="3">
    <source>
        <dbReference type="Pfam" id="PF18202"/>
    </source>
</evidence>
<proteinExistence type="predicted"/>
<sequence length="645" mass="70500">MTDDREGKHSTIQGANLSIYYDGEVKNASGEVIHQSGDLVNLKDGLKKLPIEIMAGTQDEAAVPEIEGDLTLRIGKDNRWAVAHLPSGSYQAIETQAGYGTTVNTKAYKFTIAKQNDETPVITIDQDLPNQALVWNMMFTKVLEVNSSLTGLNDATFAIKAMDENTQTAFDNYGFTNNGDTCTSGTTVDGNGFTTDGLVAFYQVPLGTRPNKDGVIAHYQIVETKTPEGTKTIVPIDVKAVLKTNSNGKAESYTFTFRWSDSAQVIHQETISTATLKDDQTLTIRPNLGLIADEFITQPTIKTTAVDEADGDKKLVVGQVKIHDTAVVTNLSPSTDYTMTGEVVHTADGRPKLNENGQAITVTVPFTTDLQGNAVVQLDTQAFDSTPEQGKKYTMLETAKDELGQIVVKEDNWKNNPEQTVEVEFLHPSIDIEKSNGKTPDAGHGNHTDKDNNIGENDHDTEDTYFEVKSGASTEIYFRGTNNGTEPLTHIKVVDKTTQGSINIKGMSFTFNNKKLTVNKDGEFELDGKLLVLQPKEFILGSGTLDVLPAGELHGDEVTITGVGLYSKKKVGDLDQWFGKVLPQETPVDKLLNIYLPKTGDSKSILTALGAWLITVALIAVVVLNERKRHTVRAGINQFKRHIKF</sequence>
<gene>
    <name evidence="4" type="ORF">D7I46_12995</name>
</gene>
<keyword evidence="2" id="KW-0472">Membrane</keyword>
<dbReference type="KEGG" id="lact:D7I46_12995"/>